<name>A0ABS7RUV0_9ENTR</name>
<evidence type="ECO:0000313" key="2">
    <source>
        <dbReference type="EMBL" id="MBZ0058093.1"/>
    </source>
</evidence>
<dbReference type="Proteomes" id="UP000706580">
    <property type="component" value="Unassembled WGS sequence"/>
</dbReference>
<feature type="signal peptide" evidence="1">
    <location>
        <begin position="1"/>
        <end position="18"/>
    </location>
</feature>
<organism evidence="2 3">
    <name type="scientific">Leclercia barmai</name>
    <dbReference type="NCBI Taxonomy" id="2785629"/>
    <lineage>
        <taxon>Bacteria</taxon>
        <taxon>Pseudomonadati</taxon>
        <taxon>Pseudomonadota</taxon>
        <taxon>Gammaproteobacteria</taxon>
        <taxon>Enterobacterales</taxon>
        <taxon>Enterobacteriaceae</taxon>
        <taxon>Leclercia</taxon>
    </lineage>
</organism>
<sequence>MRRICVLVTVLMAASAAANDTVSVDFEVTADAAACTPTLSNNGVVDFGSRTTGSISTATFSQLGTRDITLSVTCESSTAIAITARDTRAASVVSGEDENGHAGARFQINGGQYVSEPARLFGLGLTAEKKAIGSYAVQINAAGVTATDGDKSVLVDIAGSANQAGPWAKSALLPLPTSQDYFYTFVQKGMLSPQPISTVSLPLQVSVTLANKLNSSQVIKLDGEAVISIVYL</sequence>
<comment type="caution">
    <text evidence="2">The sequence shown here is derived from an EMBL/GenBank/DDBJ whole genome shotgun (WGS) entry which is preliminary data.</text>
</comment>
<reference evidence="2 3" key="1">
    <citation type="submission" date="2020-11" db="EMBL/GenBank/DDBJ databases">
        <title>Draft Genome of Enterobacter sp. strain EMC7.</title>
        <authorList>
            <person name="Barman P."/>
            <person name="Sinha S."/>
            <person name="Sen S."/>
            <person name="Chakraborty R."/>
        </authorList>
    </citation>
    <scope>NUCLEOTIDE SEQUENCE [LARGE SCALE GENOMIC DNA]</scope>
    <source>
        <strain evidence="2 3">EMC7</strain>
    </source>
</reference>
<keyword evidence="1" id="KW-0732">Signal</keyword>
<feature type="chain" id="PRO_5046347958" evidence="1">
    <location>
        <begin position="19"/>
        <end position="232"/>
    </location>
</feature>
<accession>A0ABS7RUV0</accession>
<proteinExistence type="predicted"/>
<keyword evidence="3" id="KW-1185">Reference proteome</keyword>
<evidence type="ECO:0000313" key="3">
    <source>
        <dbReference type="Proteomes" id="UP000706580"/>
    </source>
</evidence>
<dbReference type="EMBL" id="JADMNK010000004">
    <property type="protein sequence ID" value="MBZ0058093.1"/>
    <property type="molecule type" value="Genomic_DNA"/>
</dbReference>
<protein>
    <submittedName>
        <fullName evidence="2">DUF1120 domain-containing protein</fullName>
    </submittedName>
</protein>
<dbReference type="InterPro" id="IPR010546">
    <property type="entry name" value="DUF1120"/>
</dbReference>
<evidence type="ECO:0000256" key="1">
    <source>
        <dbReference type="SAM" id="SignalP"/>
    </source>
</evidence>
<dbReference type="Pfam" id="PF06551">
    <property type="entry name" value="DUF1120"/>
    <property type="match status" value="1"/>
</dbReference>
<gene>
    <name evidence="2" type="ORF">ITX56_09780</name>
</gene>